<evidence type="ECO:0000256" key="1">
    <source>
        <dbReference type="ARBA" id="ARBA00022723"/>
    </source>
</evidence>
<feature type="compositionally biased region" description="Polar residues" evidence="7">
    <location>
        <begin position="48"/>
        <end position="68"/>
    </location>
</feature>
<feature type="domain" description="GATA-type" evidence="8">
    <location>
        <begin position="348"/>
        <end position="383"/>
    </location>
</feature>
<keyword evidence="3" id="KW-0862">Zinc</keyword>
<proteinExistence type="predicted"/>
<evidence type="ECO:0000313" key="9">
    <source>
        <dbReference type="EMBL" id="CAL1715170.1"/>
    </source>
</evidence>
<feature type="compositionally biased region" description="Basic residues" evidence="7">
    <location>
        <begin position="390"/>
        <end position="405"/>
    </location>
</feature>
<evidence type="ECO:0000313" key="10">
    <source>
        <dbReference type="Proteomes" id="UP001497453"/>
    </source>
</evidence>
<evidence type="ECO:0000259" key="8">
    <source>
        <dbReference type="PROSITE" id="PS50114"/>
    </source>
</evidence>
<feature type="region of interest" description="Disordered" evidence="7">
    <location>
        <begin position="114"/>
        <end position="262"/>
    </location>
</feature>
<feature type="compositionally biased region" description="Polar residues" evidence="7">
    <location>
        <begin position="160"/>
        <end position="176"/>
    </location>
</feature>
<accession>A0ABP1E5D3</accession>
<keyword evidence="4" id="KW-0805">Transcription regulation</keyword>
<keyword evidence="1" id="KW-0479">Metal-binding</keyword>
<dbReference type="Proteomes" id="UP001497453">
    <property type="component" value="Chromosome 8"/>
</dbReference>
<feature type="compositionally biased region" description="Pro residues" evidence="7">
    <location>
        <begin position="131"/>
        <end position="157"/>
    </location>
</feature>
<dbReference type="SUPFAM" id="SSF57716">
    <property type="entry name" value="Glucocorticoid receptor-like (DNA-binding domain)"/>
    <property type="match status" value="1"/>
</dbReference>
<evidence type="ECO:0000256" key="5">
    <source>
        <dbReference type="ARBA" id="ARBA00023163"/>
    </source>
</evidence>
<feature type="region of interest" description="Disordered" evidence="7">
    <location>
        <begin position="1"/>
        <end position="20"/>
    </location>
</feature>
<evidence type="ECO:0000256" key="2">
    <source>
        <dbReference type="ARBA" id="ARBA00022771"/>
    </source>
</evidence>
<evidence type="ECO:0000256" key="3">
    <source>
        <dbReference type="ARBA" id="ARBA00022833"/>
    </source>
</evidence>
<protein>
    <recommendedName>
        <fullName evidence="8">GATA-type domain-containing protein</fullName>
    </recommendedName>
</protein>
<dbReference type="PROSITE" id="PS50114">
    <property type="entry name" value="GATA_ZN_FINGER_2"/>
    <property type="match status" value="1"/>
</dbReference>
<reference evidence="10" key="1">
    <citation type="submission" date="2024-04" db="EMBL/GenBank/DDBJ databases">
        <authorList>
            <person name="Shaw F."/>
            <person name="Minotto A."/>
        </authorList>
    </citation>
    <scope>NUCLEOTIDE SEQUENCE [LARGE SCALE GENOMIC DNA]</scope>
</reference>
<feature type="region of interest" description="Disordered" evidence="7">
    <location>
        <begin position="48"/>
        <end position="75"/>
    </location>
</feature>
<dbReference type="Gene3D" id="3.30.50.10">
    <property type="entry name" value="Erythroid Transcription Factor GATA-1, subunit A"/>
    <property type="match status" value="1"/>
</dbReference>
<dbReference type="Pfam" id="PF00320">
    <property type="entry name" value="GATA"/>
    <property type="match status" value="1"/>
</dbReference>
<feature type="compositionally biased region" description="Basic and acidic residues" evidence="7">
    <location>
        <begin position="427"/>
        <end position="441"/>
    </location>
</feature>
<dbReference type="InterPro" id="IPR013088">
    <property type="entry name" value="Znf_NHR/GATA"/>
</dbReference>
<evidence type="ECO:0000256" key="7">
    <source>
        <dbReference type="SAM" id="MobiDB-lite"/>
    </source>
</evidence>
<dbReference type="InterPro" id="IPR000679">
    <property type="entry name" value="Znf_GATA"/>
</dbReference>
<keyword evidence="10" id="KW-1185">Reference proteome</keyword>
<feature type="compositionally biased region" description="Basic and acidic residues" evidence="7">
    <location>
        <begin position="218"/>
        <end position="228"/>
    </location>
</feature>
<name>A0ABP1E5D3_9APHY</name>
<feature type="compositionally biased region" description="Pro residues" evidence="7">
    <location>
        <begin position="249"/>
        <end position="262"/>
    </location>
</feature>
<sequence length="441" mass="47340">MSSLLAMNSSSVLAPKPRPARSQISLSAYGTAEPFISGPSSTTAYTTLGQALNTSADPRTNHQVSPDPTLNAHRAPANMASDSRYTYQTSQGPVQAPYPYPYTGASYEAAYTANPPRSVRNDSAHSQSPQQTPPPQPPYNTPPTGYPPHPNYPPPGFAVPSSSQAQWTTEGWQYQYWQAGPQPPATSPYQHNGRPDAPPQPAAPPERRAPSPPPAPKTETRRTERSPRPLEAPPQNSRTRKAKESEIAPAPPSLPPAQPPPGLDFVKLLESYRIIIDSSLAISNDTPQVQLAPNPEVVEKMLEAARYGSQVLDSAVMRAVSEVSRELEDRKESVVEADAAAASNADQATEGQTCLGCNATSTPEWRRGPMGPRTLCNACGLVYAKLIKKRSREPRRSRGGKKGGKATRNESGQVSSGSGSDDDSYDSQERRSEAGDHGEGD</sequence>
<evidence type="ECO:0000256" key="4">
    <source>
        <dbReference type="ARBA" id="ARBA00023015"/>
    </source>
</evidence>
<feature type="region of interest" description="Disordered" evidence="7">
    <location>
        <begin position="390"/>
        <end position="441"/>
    </location>
</feature>
<evidence type="ECO:0000256" key="6">
    <source>
        <dbReference type="PROSITE-ProRule" id="PRU00094"/>
    </source>
</evidence>
<dbReference type="CDD" id="cd00202">
    <property type="entry name" value="ZnF_GATA"/>
    <property type="match status" value="1"/>
</dbReference>
<feature type="compositionally biased region" description="Pro residues" evidence="7">
    <location>
        <begin position="196"/>
        <end position="216"/>
    </location>
</feature>
<dbReference type="PANTHER" id="PTHR47172">
    <property type="entry name" value="OS01G0976800 PROTEIN"/>
    <property type="match status" value="1"/>
</dbReference>
<feature type="compositionally biased region" description="Polar residues" evidence="7">
    <location>
        <begin position="1"/>
        <end position="12"/>
    </location>
</feature>
<gene>
    <name evidence="9" type="ORF">GFSPODELE1_LOCUS10095</name>
</gene>
<organism evidence="9 10">
    <name type="scientific">Somion occarium</name>
    <dbReference type="NCBI Taxonomy" id="3059160"/>
    <lineage>
        <taxon>Eukaryota</taxon>
        <taxon>Fungi</taxon>
        <taxon>Dikarya</taxon>
        <taxon>Basidiomycota</taxon>
        <taxon>Agaricomycotina</taxon>
        <taxon>Agaricomycetes</taxon>
        <taxon>Polyporales</taxon>
        <taxon>Cerrenaceae</taxon>
        <taxon>Somion</taxon>
    </lineage>
</organism>
<dbReference type="EMBL" id="OZ037951">
    <property type="protein sequence ID" value="CAL1715170.1"/>
    <property type="molecule type" value="Genomic_DNA"/>
</dbReference>
<keyword evidence="5" id="KW-0804">Transcription</keyword>
<dbReference type="SMART" id="SM00401">
    <property type="entry name" value="ZnF_GATA"/>
    <property type="match status" value="1"/>
</dbReference>
<keyword evidence="2 6" id="KW-0863">Zinc-finger</keyword>
<dbReference type="PANTHER" id="PTHR47172:SF24">
    <property type="entry name" value="GATA ZINC FINGER DOMAIN-CONTAINING PROTEIN 14-RELATED"/>
    <property type="match status" value="1"/>
</dbReference>